<organism evidence="2 3">
    <name type="scientific">Clostridium paraputrificum</name>
    <dbReference type="NCBI Taxonomy" id="29363"/>
    <lineage>
        <taxon>Bacteria</taxon>
        <taxon>Bacillati</taxon>
        <taxon>Bacillota</taxon>
        <taxon>Clostridia</taxon>
        <taxon>Eubacteriales</taxon>
        <taxon>Clostridiaceae</taxon>
        <taxon>Clostridium</taxon>
    </lineage>
</organism>
<dbReference type="EMBL" id="MAPZ01000009">
    <property type="protein sequence ID" value="OBY12418.1"/>
    <property type="molecule type" value="Genomic_DNA"/>
</dbReference>
<keyword evidence="1" id="KW-0472">Membrane</keyword>
<dbReference type="GeneID" id="42777560"/>
<comment type="caution">
    <text evidence="2">The sequence shown here is derived from an EMBL/GenBank/DDBJ whole genome shotgun (WGS) entry which is preliminary data.</text>
</comment>
<evidence type="ECO:0000313" key="2">
    <source>
        <dbReference type="EMBL" id="OBY12418.1"/>
    </source>
</evidence>
<keyword evidence="1" id="KW-0812">Transmembrane</keyword>
<feature type="transmembrane region" description="Helical" evidence="1">
    <location>
        <begin position="74"/>
        <end position="98"/>
    </location>
</feature>
<keyword evidence="3" id="KW-1185">Reference proteome</keyword>
<evidence type="ECO:0000256" key="1">
    <source>
        <dbReference type="SAM" id="Phobius"/>
    </source>
</evidence>
<name>A0A174R9G8_9CLOT</name>
<proteinExistence type="predicted"/>
<dbReference type="Proteomes" id="UP000092714">
    <property type="component" value="Unassembled WGS sequence"/>
</dbReference>
<keyword evidence="1" id="KW-1133">Transmembrane helix</keyword>
<feature type="transmembrane region" description="Helical" evidence="1">
    <location>
        <begin position="42"/>
        <end position="62"/>
    </location>
</feature>
<protein>
    <submittedName>
        <fullName evidence="2">Uncharacterized protein</fullName>
    </submittedName>
</protein>
<dbReference type="RefSeq" id="WP_027099718.1">
    <property type="nucleotide sequence ID" value="NZ_CABJAZ010000003.1"/>
</dbReference>
<evidence type="ECO:0000313" key="3">
    <source>
        <dbReference type="Proteomes" id="UP000092714"/>
    </source>
</evidence>
<sequence>MKLIFALLFILLILILTYYIYKNSSIYYAKTNKESLICKVRCSSRTSIFFLVFSAIIILLLINEMMNFSTFNFYYLFAFMYLPQYILFLLSDTTIYIFKDRIISSNTTIKLSDISKIEIKPTKRPNKFSLLITKGKSTYVETIYSNGREKLIESLKPLLNENIEFIY</sequence>
<accession>A0A174R9G8</accession>
<dbReference type="AlphaFoldDB" id="A0A174R9G8"/>
<gene>
    <name evidence="2" type="ORF">CP373A1_02150</name>
</gene>
<reference evidence="2 3" key="1">
    <citation type="submission" date="2016-06" db="EMBL/GenBank/DDBJ databases">
        <authorList>
            <person name="Kjaerup R.B."/>
            <person name="Dalgaard T.S."/>
            <person name="Juul-Madsen H.R."/>
        </authorList>
    </citation>
    <scope>NUCLEOTIDE SEQUENCE [LARGE SCALE GENOMIC DNA]</scope>
    <source>
        <strain evidence="2 3">373-A1</strain>
    </source>
</reference>
<feature type="transmembrane region" description="Helical" evidence="1">
    <location>
        <begin position="6"/>
        <end position="21"/>
    </location>
</feature>